<evidence type="ECO:0000313" key="2">
    <source>
        <dbReference type="Proteomes" id="UP000237105"/>
    </source>
</evidence>
<comment type="caution">
    <text evidence="1">The sequence shown here is derived from an EMBL/GenBank/DDBJ whole genome shotgun (WGS) entry which is preliminary data.</text>
</comment>
<dbReference type="Proteomes" id="UP000237105">
    <property type="component" value="Unassembled WGS sequence"/>
</dbReference>
<reference evidence="2" key="1">
    <citation type="submission" date="2016-06" db="EMBL/GenBank/DDBJ databases">
        <title>Parallel loss of symbiosis genes in relatives of nitrogen-fixing non-legume Parasponia.</title>
        <authorList>
            <person name="Van Velzen R."/>
            <person name="Holmer R."/>
            <person name="Bu F."/>
            <person name="Rutten L."/>
            <person name="Van Zeijl A."/>
            <person name="Liu W."/>
            <person name="Santuari L."/>
            <person name="Cao Q."/>
            <person name="Sharma T."/>
            <person name="Shen D."/>
            <person name="Roswanjaya Y."/>
            <person name="Wardhani T."/>
            <person name="Kalhor M.S."/>
            <person name="Jansen J."/>
            <person name="Van den Hoogen J."/>
            <person name="Gungor B."/>
            <person name="Hartog M."/>
            <person name="Hontelez J."/>
            <person name="Verver J."/>
            <person name="Yang W.-C."/>
            <person name="Schijlen E."/>
            <person name="Repin R."/>
            <person name="Schilthuizen M."/>
            <person name="Schranz E."/>
            <person name="Heidstra R."/>
            <person name="Miyata K."/>
            <person name="Fedorova E."/>
            <person name="Kohlen W."/>
            <person name="Bisseling T."/>
            <person name="Smit S."/>
            <person name="Geurts R."/>
        </authorList>
    </citation>
    <scope>NUCLEOTIDE SEQUENCE [LARGE SCALE GENOMIC DNA]</scope>
    <source>
        <strain evidence="2">cv. WU1-14</strain>
    </source>
</reference>
<dbReference type="AlphaFoldDB" id="A0A2P5C1X9"/>
<accession>A0A2P5C1X9</accession>
<name>A0A2P5C1X9_PARAD</name>
<evidence type="ECO:0000313" key="1">
    <source>
        <dbReference type="EMBL" id="PON55016.1"/>
    </source>
</evidence>
<organism evidence="1 2">
    <name type="scientific">Parasponia andersonii</name>
    <name type="common">Sponia andersonii</name>
    <dbReference type="NCBI Taxonomy" id="3476"/>
    <lineage>
        <taxon>Eukaryota</taxon>
        <taxon>Viridiplantae</taxon>
        <taxon>Streptophyta</taxon>
        <taxon>Embryophyta</taxon>
        <taxon>Tracheophyta</taxon>
        <taxon>Spermatophyta</taxon>
        <taxon>Magnoliopsida</taxon>
        <taxon>eudicotyledons</taxon>
        <taxon>Gunneridae</taxon>
        <taxon>Pentapetalae</taxon>
        <taxon>rosids</taxon>
        <taxon>fabids</taxon>
        <taxon>Rosales</taxon>
        <taxon>Cannabaceae</taxon>
        <taxon>Parasponia</taxon>
    </lineage>
</organism>
<dbReference type="EMBL" id="JXTB01000187">
    <property type="protein sequence ID" value="PON55016.1"/>
    <property type="molecule type" value="Genomic_DNA"/>
</dbReference>
<protein>
    <submittedName>
        <fullName evidence="1">Uncharacterized protein</fullName>
    </submittedName>
</protein>
<gene>
    <name evidence="1" type="ORF">PanWU01x14_191240</name>
</gene>
<proteinExistence type="predicted"/>
<keyword evidence="2" id="KW-1185">Reference proteome</keyword>
<sequence>MRRVQLYSRCCERMSGASMAEKHHSGRSLFFNDEIQRDLTVWLRRRLDKSTGRRTGARRGGSLATKLNNSWDLKRERKGLCIEKMKYWGPFMQSINTVSPIKIF</sequence>